<dbReference type="SUPFAM" id="SSF53300">
    <property type="entry name" value="vWA-like"/>
    <property type="match status" value="1"/>
</dbReference>
<dbReference type="Gene3D" id="3.40.50.410">
    <property type="entry name" value="von Willebrand factor, type A domain"/>
    <property type="match status" value="1"/>
</dbReference>
<dbReference type="EMBL" id="CP051774">
    <property type="protein sequence ID" value="QJE94426.1"/>
    <property type="molecule type" value="Genomic_DNA"/>
</dbReference>
<dbReference type="Pfam" id="PF01882">
    <property type="entry name" value="DUF58"/>
    <property type="match status" value="1"/>
</dbReference>
<evidence type="ECO:0000259" key="1">
    <source>
        <dbReference type="Pfam" id="PF01882"/>
    </source>
</evidence>
<evidence type="ECO:0000313" key="2">
    <source>
        <dbReference type="EMBL" id="QJE94426.1"/>
    </source>
</evidence>
<dbReference type="PANTHER" id="PTHR33608">
    <property type="entry name" value="BLL2464 PROTEIN"/>
    <property type="match status" value="1"/>
</dbReference>
<sequence length="298" mass="33420">MKYEFLDSGLLARLGAIPLETRVPMLGNVAGKHRSPHRGSSVEFAEYRKYVAGDDTRRLDWKAFARSDRFYIKEFEADTNLRAYFVVDASGSMKFHGQGETKIAYANKIAASLAYLLVNQGDAAGLSVCTDKLHLEVPPSRRPAHLQHIFDTLGKLEPSGDTGLVPALHTIAEKIGQRAFVVILSDLFTDTQAFSDALQHLRYRKHDICVFHLMDPQELGFEFERPHRFVDMEDGTALVVEPNLIADEYHAALKEFLITVKAKCHDAAADYQLVPTDTPLEPLLRDFLTARLPKKGHS</sequence>
<name>A0A858RBP2_9BACT</name>
<dbReference type="InterPro" id="IPR036465">
    <property type="entry name" value="vWFA_dom_sf"/>
</dbReference>
<accession>A0A858RBP2</accession>
<dbReference type="KEGG" id="luo:HHL09_01035"/>
<feature type="domain" description="DUF58" evidence="1">
    <location>
        <begin position="46"/>
        <end position="249"/>
    </location>
</feature>
<dbReference type="RefSeq" id="WP_169452647.1">
    <property type="nucleotide sequence ID" value="NZ_CP051774.1"/>
</dbReference>
<dbReference type="InterPro" id="IPR002881">
    <property type="entry name" value="DUF58"/>
</dbReference>
<dbReference type="AlphaFoldDB" id="A0A858RBP2"/>
<dbReference type="Proteomes" id="UP000501812">
    <property type="component" value="Chromosome"/>
</dbReference>
<proteinExistence type="predicted"/>
<dbReference type="PANTHER" id="PTHR33608:SF7">
    <property type="entry name" value="DUF58 DOMAIN-CONTAINING PROTEIN"/>
    <property type="match status" value="1"/>
</dbReference>
<keyword evidence="3" id="KW-1185">Reference proteome</keyword>
<protein>
    <submittedName>
        <fullName evidence="2">DUF58 domain-containing protein</fullName>
    </submittedName>
</protein>
<reference evidence="2 3" key="1">
    <citation type="submission" date="2020-04" db="EMBL/GenBank/DDBJ databases">
        <title>Luteolibacter sp. G-1-1-1 isolated from soil.</title>
        <authorList>
            <person name="Dahal R.H."/>
        </authorList>
    </citation>
    <scope>NUCLEOTIDE SEQUENCE [LARGE SCALE GENOMIC DNA]</scope>
    <source>
        <strain evidence="2 3">G-1-1-1</strain>
    </source>
</reference>
<evidence type="ECO:0000313" key="3">
    <source>
        <dbReference type="Proteomes" id="UP000501812"/>
    </source>
</evidence>
<gene>
    <name evidence="2" type="ORF">HHL09_01035</name>
</gene>
<organism evidence="2 3">
    <name type="scientific">Luteolibacter luteus</name>
    <dbReference type="NCBI Taxonomy" id="2728835"/>
    <lineage>
        <taxon>Bacteria</taxon>
        <taxon>Pseudomonadati</taxon>
        <taxon>Verrucomicrobiota</taxon>
        <taxon>Verrucomicrobiia</taxon>
        <taxon>Verrucomicrobiales</taxon>
        <taxon>Verrucomicrobiaceae</taxon>
        <taxon>Luteolibacter</taxon>
    </lineage>
</organism>
<dbReference type="CDD" id="cd00198">
    <property type="entry name" value="vWFA"/>
    <property type="match status" value="1"/>
</dbReference>